<gene>
    <name evidence="6" type="ORF">J40TS1_39320</name>
</gene>
<keyword evidence="3" id="KW-0238">DNA-binding</keyword>
<dbReference type="InterPro" id="IPR046335">
    <property type="entry name" value="LacI/GalR-like_sensor"/>
</dbReference>
<dbReference type="PANTHER" id="PTHR30146">
    <property type="entry name" value="LACI-RELATED TRANSCRIPTIONAL REPRESSOR"/>
    <property type="match status" value="1"/>
</dbReference>
<keyword evidence="4" id="KW-0804">Transcription</keyword>
<dbReference type="Pfam" id="PF13377">
    <property type="entry name" value="Peripla_BP_3"/>
    <property type="match status" value="1"/>
</dbReference>
<evidence type="ECO:0000256" key="3">
    <source>
        <dbReference type="ARBA" id="ARBA00023125"/>
    </source>
</evidence>
<dbReference type="PROSITE" id="PS50932">
    <property type="entry name" value="HTH_LACI_2"/>
    <property type="match status" value="1"/>
</dbReference>
<dbReference type="SUPFAM" id="SSF53822">
    <property type="entry name" value="Periplasmic binding protein-like I"/>
    <property type="match status" value="1"/>
</dbReference>
<dbReference type="Gene3D" id="1.10.260.40">
    <property type="entry name" value="lambda repressor-like DNA-binding domains"/>
    <property type="match status" value="1"/>
</dbReference>
<dbReference type="RefSeq" id="WP_213518541.1">
    <property type="nucleotide sequence ID" value="NZ_BOSE01000008.1"/>
</dbReference>
<dbReference type="Proteomes" id="UP000683139">
    <property type="component" value="Unassembled WGS sequence"/>
</dbReference>
<dbReference type="GO" id="GO:0000976">
    <property type="term" value="F:transcription cis-regulatory region binding"/>
    <property type="evidence" value="ECO:0007669"/>
    <property type="project" value="TreeGrafter"/>
</dbReference>
<dbReference type="EMBL" id="BOSE01000008">
    <property type="protein sequence ID" value="GIP18290.1"/>
    <property type="molecule type" value="Genomic_DNA"/>
</dbReference>
<name>A0A920CZB8_9BACL</name>
<keyword evidence="1" id="KW-0678">Repressor</keyword>
<dbReference type="GO" id="GO:0003700">
    <property type="term" value="F:DNA-binding transcription factor activity"/>
    <property type="evidence" value="ECO:0007669"/>
    <property type="project" value="TreeGrafter"/>
</dbReference>
<dbReference type="Pfam" id="PF00356">
    <property type="entry name" value="LacI"/>
    <property type="match status" value="1"/>
</dbReference>
<feature type="domain" description="HTH lacI-type" evidence="5">
    <location>
        <begin position="7"/>
        <end position="61"/>
    </location>
</feature>
<dbReference type="PROSITE" id="PS00356">
    <property type="entry name" value="HTH_LACI_1"/>
    <property type="match status" value="1"/>
</dbReference>
<dbReference type="InterPro" id="IPR000843">
    <property type="entry name" value="HTH_LacI"/>
</dbReference>
<dbReference type="PANTHER" id="PTHR30146:SF148">
    <property type="entry name" value="HTH-TYPE TRANSCRIPTIONAL REPRESSOR PURR-RELATED"/>
    <property type="match status" value="1"/>
</dbReference>
<sequence>MDKHKKVTMQEIADRVGVSKYAVSKALSGKSGISAATREKIFEVASQLGYLEQKLGKRTQLIKQLNEEQSRLVGILIPNIRSQNRESGYWGRILDGVFKGLENSGVASVLITDDVPDNFHKVMRPEGLLGIIGIGLIQSAMLVELRNIGVPFVLIDHEDDLVSSDSIFMNNYDIVRKQVMYLIGKGHTNIQFVGDWRFARSFSDRWSGFKSALQEHEIPYEPDRDLLSIQPTLAISNLELIARRFKQLKEGSLPTAFVCANDKIASLCLNAMNELGIRVPHHTSIIGFDNDAEILEQFPELSTVNAEKEVLGIKGVEMLFRRLANIYMPYEKILLQSDLIIRGSIDAPDPASVYKSSN</sequence>
<dbReference type="InterPro" id="IPR010982">
    <property type="entry name" value="Lambda_DNA-bd_dom_sf"/>
</dbReference>
<evidence type="ECO:0000313" key="7">
    <source>
        <dbReference type="Proteomes" id="UP000683139"/>
    </source>
</evidence>
<organism evidence="6 7">
    <name type="scientific">Paenibacillus montaniterrae</name>
    <dbReference type="NCBI Taxonomy" id="429341"/>
    <lineage>
        <taxon>Bacteria</taxon>
        <taxon>Bacillati</taxon>
        <taxon>Bacillota</taxon>
        <taxon>Bacilli</taxon>
        <taxon>Bacillales</taxon>
        <taxon>Paenibacillaceae</taxon>
        <taxon>Paenibacillus</taxon>
    </lineage>
</organism>
<evidence type="ECO:0000313" key="6">
    <source>
        <dbReference type="EMBL" id="GIP18290.1"/>
    </source>
</evidence>
<keyword evidence="7" id="KW-1185">Reference proteome</keyword>
<dbReference type="Gene3D" id="3.40.50.2300">
    <property type="match status" value="2"/>
</dbReference>
<dbReference type="AlphaFoldDB" id="A0A920CZB8"/>
<comment type="caution">
    <text evidence="6">The sequence shown here is derived from an EMBL/GenBank/DDBJ whole genome shotgun (WGS) entry which is preliminary data.</text>
</comment>
<evidence type="ECO:0000256" key="1">
    <source>
        <dbReference type="ARBA" id="ARBA00022491"/>
    </source>
</evidence>
<dbReference type="SUPFAM" id="SSF47413">
    <property type="entry name" value="lambda repressor-like DNA-binding domains"/>
    <property type="match status" value="1"/>
</dbReference>
<reference evidence="6" key="1">
    <citation type="submission" date="2021-03" db="EMBL/GenBank/DDBJ databases">
        <title>Antimicrobial resistance genes in bacteria isolated from Japanese honey, and their potential for conferring macrolide and lincosamide resistance in the American foulbrood pathogen Paenibacillus larvae.</title>
        <authorList>
            <person name="Okamoto M."/>
            <person name="Kumagai M."/>
            <person name="Kanamori H."/>
            <person name="Takamatsu D."/>
        </authorList>
    </citation>
    <scope>NUCLEOTIDE SEQUENCE</scope>
    <source>
        <strain evidence="6">J40TS1</strain>
    </source>
</reference>
<keyword evidence="2" id="KW-0805">Transcription regulation</keyword>
<proteinExistence type="predicted"/>
<evidence type="ECO:0000256" key="4">
    <source>
        <dbReference type="ARBA" id="ARBA00023163"/>
    </source>
</evidence>
<dbReference type="InterPro" id="IPR028082">
    <property type="entry name" value="Peripla_BP_I"/>
</dbReference>
<dbReference type="CDD" id="cd01392">
    <property type="entry name" value="HTH_LacI"/>
    <property type="match status" value="1"/>
</dbReference>
<evidence type="ECO:0000259" key="5">
    <source>
        <dbReference type="PROSITE" id="PS50932"/>
    </source>
</evidence>
<accession>A0A920CZB8</accession>
<dbReference type="SMART" id="SM00354">
    <property type="entry name" value="HTH_LACI"/>
    <property type="match status" value="1"/>
</dbReference>
<evidence type="ECO:0000256" key="2">
    <source>
        <dbReference type="ARBA" id="ARBA00023015"/>
    </source>
</evidence>
<protein>
    <submittedName>
        <fullName evidence="6">LacI family transcriptional regulator</fullName>
    </submittedName>
</protein>